<feature type="transmembrane region" description="Helical" evidence="8">
    <location>
        <begin position="154"/>
        <end position="175"/>
    </location>
</feature>
<sequence>MLATRLAPALRATTLRSGAIGLRPAASLFARQVSTVKTTFDEAEALLRKQRSNRPVSPHLTIYEPGITMTLSGIHRITGVALGFAFYAYALSYVALPILGYHVDSASLAAAFGGLPLAAKLAIKGVAALPFTFHFWNGFRHLIWDTAHELTVKGVYKTGYTVVGLTAISTIALLFI</sequence>
<dbReference type="NCBIfam" id="TIGR02970">
    <property type="entry name" value="succ_dehyd_cytB"/>
    <property type="match status" value="1"/>
</dbReference>
<keyword evidence="10" id="KW-1185">Reference proteome</keyword>
<dbReference type="GeneID" id="43582318"/>
<evidence type="ECO:0000313" key="10">
    <source>
        <dbReference type="Proteomes" id="UP000398389"/>
    </source>
</evidence>
<keyword evidence="6" id="KW-0408">Iron</keyword>
<dbReference type="PROSITE" id="PS01000">
    <property type="entry name" value="SDH_CYT_1"/>
    <property type="match status" value="1"/>
</dbReference>
<keyword evidence="4" id="KW-0479">Metal-binding</keyword>
<gene>
    <name evidence="9" type="ORF">SAPINGB_P003500</name>
</gene>
<evidence type="ECO:0000256" key="5">
    <source>
        <dbReference type="ARBA" id="ARBA00022989"/>
    </source>
</evidence>
<feature type="transmembrane region" description="Helical" evidence="8">
    <location>
        <begin position="108"/>
        <end position="133"/>
    </location>
</feature>
<keyword evidence="2" id="KW-0349">Heme</keyword>
<dbReference type="EMBL" id="CABVLU010000003">
    <property type="protein sequence ID" value="VVT53293.1"/>
    <property type="molecule type" value="Genomic_DNA"/>
</dbReference>
<dbReference type="Proteomes" id="UP000398389">
    <property type="component" value="Unassembled WGS sequence"/>
</dbReference>
<evidence type="ECO:0000256" key="6">
    <source>
        <dbReference type="ARBA" id="ARBA00023004"/>
    </source>
</evidence>
<dbReference type="InterPro" id="IPR000701">
    <property type="entry name" value="SuccDH_FuR_B_TM-su"/>
</dbReference>
<dbReference type="GO" id="GO:0006099">
    <property type="term" value="P:tricarboxylic acid cycle"/>
    <property type="evidence" value="ECO:0007669"/>
    <property type="project" value="InterPro"/>
</dbReference>
<evidence type="ECO:0000256" key="7">
    <source>
        <dbReference type="ARBA" id="ARBA00023136"/>
    </source>
</evidence>
<dbReference type="Pfam" id="PF01127">
    <property type="entry name" value="Sdh_cyt"/>
    <property type="match status" value="1"/>
</dbReference>
<dbReference type="CDD" id="cd03499">
    <property type="entry name" value="SQR_TypeC_SdhC"/>
    <property type="match status" value="1"/>
</dbReference>
<protein>
    <submittedName>
        <fullName evidence="9">Uncharacterized protein</fullName>
    </submittedName>
</protein>
<dbReference type="InterPro" id="IPR018495">
    <property type="entry name" value="Succ_DH_cyt_bsu_CS"/>
</dbReference>
<dbReference type="Gene3D" id="1.20.1300.10">
    <property type="entry name" value="Fumarate reductase/succinate dehydrogenase, transmembrane subunit"/>
    <property type="match status" value="1"/>
</dbReference>
<dbReference type="OrthoDB" id="588261at2759"/>
<dbReference type="GO" id="GO:0046872">
    <property type="term" value="F:metal ion binding"/>
    <property type="evidence" value="ECO:0007669"/>
    <property type="project" value="UniProtKB-KW"/>
</dbReference>
<keyword evidence="7 8" id="KW-0472">Membrane</keyword>
<dbReference type="InterPro" id="IPR014314">
    <property type="entry name" value="Succ_DH_cytb556"/>
</dbReference>
<dbReference type="PANTHER" id="PTHR10978">
    <property type="entry name" value="SUCCINATE DEHYDROGENASE CYTOCHROME B560 SUBUNIT"/>
    <property type="match status" value="1"/>
</dbReference>
<reference evidence="9 10" key="1">
    <citation type="submission" date="2019-09" db="EMBL/GenBank/DDBJ databases">
        <authorList>
            <person name="Brejova B."/>
        </authorList>
    </citation>
    <scope>NUCLEOTIDE SEQUENCE [LARGE SCALE GENOMIC DNA]</scope>
</reference>
<dbReference type="GO" id="GO:0009055">
    <property type="term" value="F:electron transfer activity"/>
    <property type="evidence" value="ECO:0007669"/>
    <property type="project" value="InterPro"/>
</dbReference>
<organism evidence="9 10">
    <name type="scientific">Magnusiomyces paraingens</name>
    <dbReference type="NCBI Taxonomy" id="2606893"/>
    <lineage>
        <taxon>Eukaryota</taxon>
        <taxon>Fungi</taxon>
        <taxon>Dikarya</taxon>
        <taxon>Ascomycota</taxon>
        <taxon>Saccharomycotina</taxon>
        <taxon>Dipodascomycetes</taxon>
        <taxon>Dipodascales</taxon>
        <taxon>Dipodascaceae</taxon>
        <taxon>Magnusiomyces</taxon>
    </lineage>
</organism>
<feature type="transmembrane region" description="Helical" evidence="8">
    <location>
        <begin position="77"/>
        <end position="96"/>
    </location>
</feature>
<name>A0A5E8BPN2_9ASCO</name>
<evidence type="ECO:0000256" key="3">
    <source>
        <dbReference type="ARBA" id="ARBA00022692"/>
    </source>
</evidence>
<dbReference type="GO" id="GO:0031966">
    <property type="term" value="C:mitochondrial membrane"/>
    <property type="evidence" value="ECO:0007669"/>
    <property type="project" value="UniProtKB-ARBA"/>
</dbReference>
<accession>A0A5E8BPN2</accession>
<comment type="subcellular location">
    <subcellularLocation>
        <location evidence="1">Membrane</location>
        <topology evidence="1">Multi-pass membrane protein</topology>
    </subcellularLocation>
</comment>
<dbReference type="SUPFAM" id="SSF81343">
    <property type="entry name" value="Fumarate reductase respiratory complex transmembrane subunits"/>
    <property type="match status" value="1"/>
</dbReference>
<evidence type="ECO:0000256" key="4">
    <source>
        <dbReference type="ARBA" id="ARBA00022723"/>
    </source>
</evidence>
<dbReference type="AlphaFoldDB" id="A0A5E8BPN2"/>
<keyword evidence="5 8" id="KW-1133">Transmembrane helix</keyword>
<dbReference type="PANTHER" id="PTHR10978:SF5">
    <property type="entry name" value="SUCCINATE DEHYDROGENASE CYTOCHROME B560 SUBUNIT, MITOCHONDRIAL"/>
    <property type="match status" value="1"/>
</dbReference>
<evidence type="ECO:0000256" key="1">
    <source>
        <dbReference type="ARBA" id="ARBA00004141"/>
    </source>
</evidence>
<evidence type="ECO:0000313" key="9">
    <source>
        <dbReference type="EMBL" id="VVT53293.1"/>
    </source>
</evidence>
<evidence type="ECO:0000256" key="2">
    <source>
        <dbReference type="ARBA" id="ARBA00022617"/>
    </source>
</evidence>
<dbReference type="InterPro" id="IPR034804">
    <property type="entry name" value="SQR/QFR_C/D"/>
</dbReference>
<evidence type="ECO:0000256" key="8">
    <source>
        <dbReference type="SAM" id="Phobius"/>
    </source>
</evidence>
<keyword evidence="3 8" id="KW-0812">Transmembrane</keyword>
<dbReference type="GO" id="GO:0006121">
    <property type="term" value="P:mitochondrial electron transport, succinate to ubiquinone"/>
    <property type="evidence" value="ECO:0007669"/>
    <property type="project" value="TreeGrafter"/>
</dbReference>
<proteinExistence type="predicted"/>
<dbReference type="RefSeq" id="XP_031854109.1">
    <property type="nucleotide sequence ID" value="XM_031998218.1"/>
</dbReference>